<evidence type="ECO:0000313" key="3">
    <source>
        <dbReference type="Proteomes" id="UP000288587"/>
    </source>
</evidence>
<accession>A0A437LTH5</accession>
<sequence length="335" mass="37038">MPTQIVPLELRMSATLQAPRSPNLALLHASLGLADEAAVHDEHPVLLPLSGQHHLHARWYAPRGRLRAAALIAPATGVPQRFYAGLARWLAARGYATLTLDYAGLSASRAAVAEGASMRDWMLRDLPLALDEVQARAREAQVPVVWIGHSLGGHALPLQPGLQGIDAALCIGAQLPAFHRWPAGHRRWGARFFFQRYVPWLVRWTGRLPRWALGGGEDLPAAAAMDWSRWGQLPNYYASDPDMAVRLRVPDWRGVAHFWCVSDDWVFGPEPAVQALVDAFDGAPGVAELHRLRPQDVGRRRLGHFAPFARHVGERLWPRVFDRLEAAVPALRGAP</sequence>
<evidence type="ECO:0000313" key="2">
    <source>
        <dbReference type="EMBL" id="RVT88523.1"/>
    </source>
</evidence>
<protein>
    <recommendedName>
        <fullName evidence="1">Serine aminopeptidase S33 domain-containing protein</fullName>
    </recommendedName>
</protein>
<dbReference type="Pfam" id="PF12146">
    <property type="entry name" value="Hydrolase_4"/>
    <property type="match status" value="1"/>
</dbReference>
<dbReference type="InterPro" id="IPR017208">
    <property type="entry name" value="UCP037442_abhydr"/>
</dbReference>
<dbReference type="InterPro" id="IPR022742">
    <property type="entry name" value="Hydrolase_4"/>
</dbReference>
<dbReference type="SUPFAM" id="SSF53474">
    <property type="entry name" value="alpha/beta-Hydrolases"/>
    <property type="match status" value="1"/>
</dbReference>
<dbReference type="AlphaFoldDB" id="A0A437LTH5"/>
<organism evidence="2 3">
    <name type="scientific">Inhella crocodyli</name>
    <dbReference type="NCBI Taxonomy" id="2499851"/>
    <lineage>
        <taxon>Bacteria</taxon>
        <taxon>Pseudomonadati</taxon>
        <taxon>Pseudomonadota</taxon>
        <taxon>Betaproteobacteria</taxon>
        <taxon>Burkholderiales</taxon>
        <taxon>Sphaerotilaceae</taxon>
        <taxon>Inhella</taxon>
    </lineage>
</organism>
<dbReference type="OrthoDB" id="9785076at2"/>
<dbReference type="Proteomes" id="UP000288587">
    <property type="component" value="Unassembled WGS sequence"/>
</dbReference>
<name>A0A437LTH5_9BURK</name>
<evidence type="ECO:0000259" key="1">
    <source>
        <dbReference type="Pfam" id="PF12146"/>
    </source>
</evidence>
<dbReference type="PIRSF" id="PIRSF037442">
    <property type="entry name" value="UCP037442_abhydr"/>
    <property type="match status" value="1"/>
</dbReference>
<proteinExistence type="predicted"/>
<dbReference type="InterPro" id="IPR029058">
    <property type="entry name" value="AB_hydrolase_fold"/>
</dbReference>
<dbReference type="Gene3D" id="3.40.50.1820">
    <property type="entry name" value="alpha/beta hydrolase"/>
    <property type="match status" value="1"/>
</dbReference>
<reference evidence="2 3" key="1">
    <citation type="submission" date="2019-01" db="EMBL/GenBank/DDBJ databases">
        <authorList>
            <person name="Chen W.-M."/>
        </authorList>
    </citation>
    <scope>NUCLEOTIDE SEQUENCE [LARGE SCALE GENOMIC DNA]</scope>
    <source>
        <strain evidence="2 3">CCP-18</strain>
    </source>
</reference>
<keyword evidence="3" id="KW-1185">Reference proteome</keyword>
<gene>
    <name evidence="2" type="ORF">EOD73_06005</name>
</gene>
<feature type="domain" description="Serine aminopeptidase S33" evidence="1">
    <location>
        <begin position="81"/>
        <end position="154"/>
    </location>
</feature>
<dbReference type="EMBL" id="SACM01000001">
    <property type="protein sequence ID" value="RVT88523.1"/>
    <property type="molecule type" value="Genomic_DNA"/>
</dbReference>
<comment type="caution">
    <text evidence="2">The sequence shown here is derived from an EMBL/GenBank/DDBJ whole genome shotgun (WGS) entry which is preliminary data.</text>
</comment>